<evidence type="ECO:0000256" key="5">
    <source>
        <dbReference type="ARBA" id="ARBA00022723"/>
    </source>
</evidence>
<evidence type="ECO:0000256" key="6">
    <source>
        <dbReference type="ARBA" id="ARBA00022741"/>
    </source>
</evidence>
<dbReference type="CDD" id="cd18788">
    <property type="entry name" value="SF2_C_XPD"/>
    <property type="match status" value="1"/>
</dbReference>
<dbReference type="GO" id="GO:1990918">
    <property type="term" value="P:double-strand break repair involved in meiotic recombination"/>
    <property type="evidence" value="ECO:0007669"/>
    <property type="project" value="TreeGrafter"/>
</dbReference>
<keyword evidence="9" id="KW-0347">Helicase</keyword>
<evidence type="ECO:0000259" key="20">
    <source>
        <dbReference type="PROSITE" id="PS51193"/>
    </source>
</evidence>
<evidence type="ECO:0000256" key="7">
    <source>
        <dbReference type="ARBA" id="ARBA00022763"/>
    </source>
</evidence>
<dbReference type="Gene3D" id="1.10.30.20">
    <property type="entry name" value="Bacterial XPD DNA helicase, FeS cluster domain"/>
    <property type="match status" value="1"/>
</dbReference>
<feature type="compositionally biased region" description="Basic residues" evidence="19">
    <location>
        <begin position="859"/>
        <end position="872"/>
    </location>
</feature>
<dbReference type="PANTHER" id="PTHR11472:SF47">
    <property type="entry name" value="FANCONI ANEMIA GROUP J PROTEIN"/>
    <property type="match status" value="1"/>
</dbReference>
<dbReference type="GO" id="GO:0006289">
    <property type="term" value="P:nucleotide-excision repair"/>
    <property type="evidence" value="ECO:0007669"/>
    <property type="project" value="TreeGrafter"/>
</dbReference>
<keyword evidence="4" id="KW-0004">4Fe-4S</keyword>
<keyword evidence="14" id="KW-0413">Isomerase</keyword>
<feature type="compositionally biased region" description="Low complexity" evidence="19">
    <location>
        <begin position="800"/>
        <end position="814"/>
    </location>
</feature>
<dbReference type="PANTHER" id="PTHR11472">
    <property type="entry name" value="DNA REPAIR DEAD HELICASE RAD3/XP-D SUBFAMILY MEMBER"/>
    <property type="match status" value="1"/>
</dbReference>
<comment type="caution">
    <text evidence="21">The sequence shown here is derived from an EMBL/GenBank/DDBJ whole genome shotgun (WGS) entry which is preliminary data.</text>
</comment>
<proteinExistence type="inferred from homology"/>
<dbReference type="EC" id="5.6.2.3" evidence="16"/>
<evidence type="ECO:0000256" key="3">
    <source>
        <dbReference type="ARBA" id="ARBA00008792"/>
    </source>
</evidence>
<evidence type="ECO:0000256" key="11">
    <source>
        <dbReference type="ARBA" id="ARBA00023004"/>
    </source>
</evidence>
<dbReference type="PROSITE" id="PS00690">
    <property type="entry name" value="DEAH_ATP_HELICASE"/>
    <property type="match status" value="1"/>
</dbReference>
<feature type="region of interest" description="Disordered" evidence="19">
    <location>
        <begin position="909"/>
        <end position="949"/>
    </location>
</feature>
<dbReference type="FunFam" id="3.40.50.300:FF:000731">
    <property type="entry name" value="Fanconi anemia group J protein homolog"/>
    <property type="match status" value="1"/>
</dbReference>
<dbReference type="GO" id="GO:0016818">
    <property type="term" value="F:hydrolase activity, acting on acid anhydrides, in phosphorus-containing anhydrides"/>
    <property type="evidence" value="ECO:0007669"/>
    <property type="project" value="InterPro"/>
</dbReference>
<evidence type="ECO:0000256" key="2">
    <source>
        <dbReference type="ARBA" id="ARBA00004123"/>
    </source>
</evidence>
<dbReference type="GO" id="GO:0005634">
    <property type="term" value="C:nucleus"/>
    <property type="evidence" value="ECO:0007669"/>
    <property type="project" value="UniProtKB-SubCell"/>
</dbReference>
<evidence type="ECO:0000256" key="18">
    <source>
        <dbReference type="ARBA" id="ARBA00082714"/>
    </source>
</evidence>
<dbReference type="GO" id="GO:0046872">
    <property type="term" value="F:metal ion binding"/>
    <property type="evidence" value="ECO:0007669"/>
    <property type="project" value="UniProtKB-KW"/>
</dbReference>
<feature type="compositionally biased region" description="Polar residues" evidence="19">
    <location>
        <begin position="834"/>
        <end position="855"/>
    </location>
</feature>
<dbReference type="InterPro" id="IPR006555">
    <property type="entry name" value="ATP-dep_Helicase_C"/>
</dbReference>
<keyword evidence="13" id="KW-0234">DNA repair</keyword>
<dbReference type="SMART" id="SM00488">
    <property type="entry name" value="DEXDc2"/>
    <property type="match status" value="1"/>
</dbReference>
<dbReference type="GO" id="GO:0051539">
    <property type="term" value="F:4 iron, 4 sulfur cluster binding"/>
    <property type="evidence" value="ECO:0007669"/>
    <property type="project" value="UniProtKB-KW"/>
</dbReference>
<dbReference type="Pfam" id="PF06733">
    <property type="entry name" value="DEAD_2"/>
    <property type="match status" value="1"/>
</dbReference>
<keyword evidence="11" id="KW-0408">Iron</keyword>
<dbReference type="InterPro" id="IPR002464">
    <property type="entry name" value="DNA/RNA_helicase_DEAH_CS"/>
</dbReference>
<dbReference type="Pfam" id="PF13307">
    <property type="entry name" value="Helicase_C_2"/>
    <property type="match status" value="1"/>
</dbReference>
<evidence type="ECO:0000313" key="22">
    <source>
        <dbReference type="Proteomes" id="UP001292094"/>
    </source>
</evidence>
<name>A0AAE1PCE1_9EUCA</name>
<dbReference type="SMART" id="SM00491">
    <property type="entry name" value="HELICc2"/>
    <property type="match status" value="1"/>
</dbReference>
<organism evidence="21 22">
    <name type="scientific">Petrolisthes manimaculis</name>
    <dbReference type="NCBI Taxonomy" id="1843537"/>
    <lineage>
        <taxon>Eukaryota</taxon>
        <taxon>Metazoa</taxon>
        <taxon>Ecdysozoa</taxon>
        <taxon>Arthropoda</taxon>
        <taxon>Crustacea</taxon>
        <taxon>Multicrustacea</taxon>
        <taxon>Malacostraca</taxon>
        <taxon>Eumalacostraca</taxon>
        <taxon>Eucarida</taxon>
        <taxon>Decapoda</taxon>
        <taxon>Pleocyemata</taxon>
        <taxon>Anomura</taxon>
        <taxon>Galatheoidea</taxon>
        <taxon>Porcellanidae</taxon>
        <taxon>Petrolisthes</taxon>
    </lineage>
</organism>
<evidence type="ECO:0000256" key="8">
    <source>
        <dbReference type="ARBA" id="ARBA00022801"/>
    </source>
</evidence>
<sequence length="949" mass="107919">MHTSFRIGSVVLASREHTCIHPVVKKSRNKNEECRLLLDPQKGEGCRYHHGASKIKTHDHLASFGMVEAWDLEDLVKLGKKIKACPYYTSRQLLSTAEIVICPYNYLIDPLIRESMDIYLNDHVMVLDEAHNIEDSARDAASCTITKTEILEARDDLERIAQEKYKVNDVNRLSRMLSALSGWVDEYSDRLTDYTEFDKSGKIFTGTEMIACMKDMGISENTYPDLKDSFGALIEDMNNPEQEYPRPNSATMMLIKSVFLMCHFLFINNFIYSNDYRIALVKSQTRKRNSSSGVGAWFSSRGKTRVDWEYSINFWCLNPGVAFSCLASTVHSILLTSGTLSPMNTFQSELGVPFKIQLEANHVINKNQVWVGSVSRGPREQLLQATYRHTETWEFQDELGQLVVDVCRVVPAGVLCFLPSYALLNKLLDRWQSTGVWEELSSMKVAMTEPRRGEEFEETLALFYDTIRNSQIEHDSCITGAFLLAVCRGKVSEGMDFTDDNARAVIAVGIPFPNFKDIQVNLKRKYNDTHFRSRGLLPGSEWYEIQAYRAINQALGRCIRHRYDWGALILVDERYQRGGLGGQAQQNKYTLGLSKWVRSKIVHHRSFAGALTSLREFASNMKLNPPTNPERQDKMEDNTMKASDNNISAMAMKEQTIDDDDVICIGASSSTTSQHLDDSLFPHGLLQLPQRLPFTSTQISTSASPIDTRHSIDDKNIMIMSARKLQLLQDDRNNVCYPPSKRNRSLFPVEESFNVSKIQDQDVSRTDALGCDERNDASQKVLTDNDIKLKDNVIPNCATSFTTDSQTDVTTTTSHFRTSSPQLFDSDDEYFHDNCSSNKTQTDDPNALASASSIEQQRKLSHRKKVPKKCSSVKKIRNKENNEIEKQSRKRSLGSLSFMTIDDETDMEDFNLNLSFQTPRQPTPSKPNQRKRRPSKEKCKGVQFCELDE</sequence>
<evidence type="ECO:0000256" key="12">
    <source>
        <dbReference type="ARBA" id="ARBA00023014"/>
    </source>
</evidence>
<reference evidence="21" key="1">
    <citation type="submission" date="2023-11" db="EMBL/GenBank/DDBJ databases">
        <title>Genome assemblies of two species of porcelain crab, Petrolisthes cinctipes and Petrolisthes manimaculis (Anomura: Porcellanidae).</title>
        <authorList>
            <person name="Angst P."/>
        </authorList>
    </citation>
    <scope>NUCLEOTIDE SEQUENCE</scope>
    <source>
        <strain evidence="21">PB745_02</strain>
        <tissue evidence="21">Gill</tissue>
    </source>
</reference>
<evidence type="ECO:0000256" key="9">
    <source>
        <dbReference type="ARBA" id="ARBA00022806"/>
    </source>
</evidence>
<comment type="cofactor">
    <cofactor evidence="1">
        <name>[4Fe-4S] cluster</name>
        <dbReference type="ChEBI" id="CHEBI:49883"/>
    </cofactor>
</comment>
<comment type="similarity">
    <text evidence="3">Belongs to the DEAD box helicase family. DEAH subfamily.</text>
</comment>
<feature type="region of interest" description="Disordered" evidence="19">
    <location>
        <begin position="800"/>
        <end position="872"/>
    </location>
</feature>
<dbReference type="InterPro" id="IPR045028">
    <property type="entry name" value="DinG/Rad3-like"/>
</dbReference>
<dbReference type="InterPro" id="IPR042493">
    <property type="entry name" value="XPD_DNA_FeS"/>
</dbReference>
<keyword evidence="10" id="KW-0067">ATP-binding</keyword>
<protein>
    <recommendedName>
        <fullName evidence="16">DNA 5'-3' helicase</fullName>
        <ecNumber evidence="16">5.6.2.3</ecNumber>
    </recommendedName>
    <alternativeName>
        <fullName evidence="18">DNA 5'-3' helicase FANCJ</fullName>
    </alternativeName>
</protein>
<dbReference type="PROSITE" id="PS51193">
    <property type="entry name" value="HELICASE_ATP_BIND_2"/>
    <property type="match status" value="1"/>
</dbReference>
<dbReference type="InterPro" id="IPR027417">
    <property type="entry name" value="P-loop_NTPase"/>
</dbReference>
<keyword evidence="7" id="KW-0227">DNA damage</keyword>
<dbReference type="Gene3D" id="1.10.275.40">
    <property type="match status" value="1"/>
</dbReference>
<comment type="subcellular location">
    <subcellularLocation>
        <location evidence="2">Nucleus</location>
    </subcellularLocation>
</comment>
<evidence type="ECO:0000256" key="4">
    <source>
        <dbReference type="ARBA" id="ARBA00022485"/>
    </source>
</evidence>
<dbReference type="GO" id="GO:0005524">
    <property type="term" value="F:ATP binding"/>
    <property type="evidence" value="ECO:0007669"/>
    <property type="project" value="UniProtKB-KW"/>
</dbReference>
<evidence type="ECO:0000256" key="16">
    <source>
        <dbReference type="ARBA" id="ARBA00044969"/>
    </source>
</evidence>
<feature type="domain" description="Helicase ATP-binding" evidence="20">
    <location>
        <begin position="1"/>
        <end position="177"/>
    </location>
</feature>
<comment type="catalytic activity">
    <reaction evidence="17">
        <text>ATP + H2O = ADP + phosphate + H(+)</text>
        <dbReference type="Rhea" id="RHEA:13065"/>
        <dbReference type="ChEBI" id="CHEBI:15377"/>
        <dbReference type="ChEBI" id="CHEBI:15378"/>
        <dbReference type="ChEBI" id="CHEBI:30616"/>
        <dbReference type="ChEBI" id="CHEBI:43474"/>
        <dbReference type="ChEBI" id="CHEBI:456216"/>
        <dbReference type="EC" id="5.6.2.3"/>
    </reaction>
</comment>
<evidence type="ECO:0000256" key="13">
    <source>
        <dbReference type="ARBA" id="ARBA00023204"/>
    </source>
</evidence>
<accession>A0AAE1PCE1</accession>
<evidence type="ECO:0000256" key="15">
    <source>
        <dbReference type="ARBA" id="ARBA00023242"/>
    </source>
</evidence>
<keyword evidence="8" id="KW-0378">Hydrolase</keyword>
<dbReference type="Gene3D" id="3.40.50.300">
    <property type="entry name" value="P-loop containing nucleotide triphosphate hydrolases"/>
    <property type="match status" value="2"/>
</dbReference>
<evidence type="ECO:0000256" key="17">
    <source>
        <dbReference type="ARBA" id="ARBA00048954"/>
    </source>
</evidence>
<keyword evidence="5" id="KW-0479">Metal-binding</keyword>
<evidence type="ECO:0000256" key="10">
    <source>
        <dbReference type="ARBA" id="ARBA00022840"/>
    </source>
</evidence>
<keyword evidence="15" id="KW-0539">Nucleus</keyword>
<dbReference type="Proteomes" id="UP001292094">
    <property type="component" value="Unassembled WGS sequence"/>
</dbReference>
<keyword evidence="6" id="KW-0547">Nucleotide-binding</keyword>
<dbReference type="AlphaFoldDB" id="A0AAE1PCE1"/>
<evidence type="ECO:0000313" key="21">
    <source>
        <dbReference type="EMBL" id="KAK4305833.1"/>
    </source>
</evidence>
<dbReference type="InterPro" id="IPR014013">
    <property type="entry name" value="Helic_SF1/SF2_ATP-bd_DinG/Rad3"/>
</dbReference>
<gene>
    <name evidence="21" type="ORF">Pmani_022303</name>
</gene>
<keyword evidence="12" id="KW-0411">Iron-sulfur</keyword>
<dbReference type="InterPro" id="IPR006554">
    <property type="entry name" value="Helicase-like_DEXD_c2"/>
</dbReference>
<dbReference type="GO" id="GO:0043139">
    <property type="term" value="F:5'-3' DNA helicase activity"/>
    <property type="evidence" value="ECO:0007669"/>
    <property type="project" value="UniProtKB-EC"/>
</dbReference>
<evidence type="ECO:0000256" key="19">
    <source>
        <dbReference type="SAM" id="MobiDB-lite"/>
    </source>
</evidence>
<keyword evidence="22" id="KW-1185">Reference proteome</keyword>
<dbReference type="InterPro" id="IPR010614">
    <property type="entry name" value="RAD3-like_helicase_DEAD"/>
</dbReference>
<evidence type="ECO:0000256" key="14">
    <source>
        <dbReference type="ARBA" id="ARBA00023235"/>
    </source>
</evidence>
<dbReference type="GO" id="GO:0003677">
    <property type="term" value="F:DNA binding"/>
    <property type="evidence" value="ECO:0007669"/>
    <property type="project" value="InterPro"/>
</dbReference>
<dbReference type="SUPFAM" id="SSF52540">
    <property type="entry name" value="P-loop containing nucleoside triphosphate hydrolases"/>
    <property type="match status" value="1"/>
</dbReference>
<dbReference type="EMBL" id="JAWZYT010002226">
    <property type="protein sequence ID" value="KAK4305833.1"/>
    <property type="molecule type" value="Genomic_DNA"/>
</dbReference>
<evidence type="ECO:0000256" key="1">
    <source>
        <dbReference type="ARBA" id="ARBA00001966"/>
    </source>
</evidence>